<evidence type="ECO:0000313" key="2">
    <source>
        <dbReference type="EMBL" id="KAK0725708.1"/>
    </source>
</evidence>
<keyword evidence="3" id="KW-1185">Reference proteome</keyword>
<dbReference type="Proteomes" id="UP001172102">
    <property type="component" value="Unassembled WGS sequence"/>
</dbReference>
<keyword evidence="1" id="KW-1133">Transmembrane helix</keyword>
<dbReference type="AlphaFoldDB" id="A0AA40B186"/>
<gene>
    <name evidence="2" type="ORF">B0H67DRAFT_571200</name>
</gene>
<organism evidence="2 3">
    <name type="scientific">Lasiosphaeris hirsuta</name>
    <dbReference type="NCBI Taxonomy" id="260670"/>
    <lineage>
        <taxon>Eukaryota</taxon>
        <taxon>Fungi</taxon>
        <taxon>Dikarya</taxon>
        <taxon>Ascomycota</taxon>
        <taxon>Pezizomycotina</taxon>
        <taxon>Sordariomycetes</taxon>
        <taxon>Sordariomycetidae</taxon>
        <taxon>Sordariales</taxon>
        <taxon>Lasiosphaeriaceae</taxon>
        <taxon>Lasiosphaeris</taxon>
    </lineage>
</organism>
<keyword evidence="1" id="KW-0812">Transmembrane</keyword>
<name>A0AA40B186_9PEZI</name>
<comment type="caution">
    <text evidence="2">The sequence shown here is derived from an EMBL/GenBank/DDBJ whole genome shotgun (WGS) entry which is preliminary data.</text>
</comment>
<dbReference type="EMBL" id="JAUKUA010000002">
    <property type="protein sequence ID" value="KAK0725708.1"/>
    <property type="molecule type" value="Genomic_DNA"/>
</dbReference>
<feature type="transmembrane region" description="Helical" evidence="1">
    <location>
        <begin position="48"/>
        <end position="69"/>
    </location>
</feature>
<accession>A0AA40B186</accession>
<evidence type="ECO:0000256" key="1">
    <source>
        <dbReference type="SAM" id="Phobius"/>
    </source>
</evidence>
<evidence type="ECO:0000313" key="3">
    <source>
        <dbReference type="Proteomes" id="UP001172102"/>
    </source>
</evidence>
<proteinExistence type="predicted"/>
<protein>
    <submittedName>
        <fullName evidence="2">Uncharacterized protein</fullName>
    </submittedName>
</protein>
<reference evidence="2" key="1">
    <citation type="submission" date="2023-06" db="EMBL/GenBank/DDBJ databases">
        <title>Genome-scale phylogeny and comparative genomics of the fungal order Sordariales.</title>
        <authorList>
            <consortium name="Lawrence Berkeley National Laboratory"/>
            <person name="Hensen N."/>
            <person name="Bonometti L."/>
            <person name="Westerberg I."/>
            <person name="Brannstrom I.O."/>
            <person name="Guillou S."/>
            <person name="Cros-Aarteil S."/>
            <person name="Calhoun S."/>
            <person name="Haridas S."/>
            <person name="Kuo A."/>
            <person name="Mondo S."/>
            <person name="Pangilinan J."/>
            <person name="Riley R."/>
            <person name="Labutti K."/>
            <person name="Andreopoulos B."/>
            <person name="Lipzen A."/>
            <person name="Chen C."/>
            <person name="Yanf M."/>
            <person name="Daum C."/>
            <person name="Ng V."/>
            <person name="Clum A."/>
            <person name="Steindorff A."/>
            <person name="Ohm R."/>
            <person name="Martin F."/>
            <person name="Silar P."/>
            <person name="Natvig D."/>
            <person name="Lalanne C."/>
            <person name="Gautier V."/>
            <person name="Ament-Velasquez S.L."/>
            <person name="Kruys A."/>
            <person name="Hutchinson M.I."/>
            <person name="Powell A.J."/>
            <person name="Barry K."/>
            <person name="Miller A.N."/>
            <person name="Grigoriev I.V."/>
            <person name="Debuchy R."/>
            <person name="Gladieux P."/>
            <person name="Thoren M.H."/>
            <person name="Johannesson H."/>
        </authorList>
    </citation>
    <scope>NUCLEOTIDE SEQUENCE</scope>
    <source>
        <strain evidence="2">SMH4607-1</strain>
    </source>
</reference>
<sequence>MLVIFASMCVRSCAPVCLMCLFVATSSALLRGSHIKVLSSLLGVSSSSVFSFWAGRCFMGTAHIFIIYFHLYGSRLSLFCEIVFISQGIE</sequence>
<keyword evidence="1" id="KW-0472">Membrane</keyword>